<gene>
    <name evidence="3" type="ORF">OG327_24555</name>
</gene>
<name>A0AAU2JXK6_9ACTN</name>
<feature type="region of interest" description="Disordered" evidence="1">
    <location>
        <begin position="99"/>
        <end position="118"/>
    </location>
</feature>
<dbReference type="EMBL" id="CP108264">
    <property type="protein sequence ID" value="WTU76238.1"/>
    <property type="molecule type" value="Genomic_DNA"/>
</dbReference>
<organism evidence="3">
    <name type="scientific">Streptomyces sp. NBC_00049</name>
    <dbReference type="NCBI Taxonomy" id="2903617"/>
    <lineage>
        <taxon>Bacteria</taxon>
        <taxon>Bacillati</taxon>
        <taxon>Actinomycetota</taxon>
        <taxon>Actinomycetes</taxon>
        <taxon>Kitasatosporales</taxon>
        <taxon>Streptomycetaceae</taxon>
        <taxon>Streptomyces</taxon>
    </lineage>
</organism>
<dbReference type="Gene3D" id="3.40.1580.10">
    <property type="entry name" value="SMI1/KNR4-like"/>
    <property type="match status" value="1"/>
</dbReference>
<protein>
    <submittedName>
        <fullName evidence="3">SMI1/KNR4 family protein</fullName>
    </submittedName>
</protein>
<evidence type="ECO:0000313" key="3">
    <source>
        <dbReference type="EMBL" id="WTU76238.1"/>
    </source>
</evidence>
<proteinExistence type="predicted"/>
<evidence type="ECO:0000259" key="2">
    <source>
        <dbReference type="SMART" id="SM00860"/>
    </source>
</evidence>
<dbReference type="Pfam" id="PF09346">
    <property type="entry name" value="SMI1_KNR4"/>
    <property type="match status" value="1"/>
</dbReference>
<dbReference type="SUPFAM" id="SSF160631">
    <property type="entry name" value="SMI1/KNR4-like"/>
    <property type="match status" value="1"/>
</dbReference>
<dbReference type="AlphaFoldDB" id="A0AAU2JXK6"/>
<accession>A0AAU2JXK6</accession>
<dbReference type="InterPro" id="IPR018958">
    <property type="entry name" value="Knr4/Smi1-like_dom"/>
</dbReference>
<dbReference type="InterPro" id="IPR037883">
    <property type="entry name" value="Knr4/Smi1-like_sf"/>
</dbReference>
<dbReference type="SMART" id="SM00860">
    <property type="entry name" value="SMI1_KNR4"/>
    <property type="match status" value="1"/>
</dbReference>
<evidence type="ECO:0000256" key="1">
    <source>
        <dbReference type="SAM" id="MobiDB-lite"/>
    </source>
</evidence>
<sequence length="177" mass="19837">MGDWDAQAVRARLREKAARTHSSEGHRYELNPPLPEARIRAFEQEHGIRLPAAYRSFVATVGDGPAGPDHGLLPLVSPRPEADDDWAVDGEWEDDRRPGRLAAPFPLAAPRPGPFGREAEEWTRGTLTLSEQGCGMYSRLILNGPHAGEVWWLDPDWGGFVPTSPGFRTWYTEWLEK</sequence>
<reference evidence="3" key="1">
    <citation type="submission" date="2022-10" db="EMBL/GenBank/DDBJ databases">
        <title>The complete genomes of actinobacterial strains from the NBC collection.</title>
        <authorList>
            <person name="Joergensen T.S."/>
            <person name="Alvarez Arevalo M."/>
            <person name="Sterndorff E.B."/>
            <person name="Faurdal D."/>
            <person name="Vuksanovic O."/>
            <person name="Mourched A.-S."/>
            <person name="Charusanti P."/>
            <person name="Shaw S."/>
            <person name="Blin K."/>
            <person name="Weber T."/>
        </authorList>
    </citation>
    <scope>NUCLEOTIDE SEQUENCE</scope>
    <source>
        <strain evidence="3">NBC_00049</strain>
    </source>
</reference>
<feature type="domain" description="Knr4/Smi1-like" evidence="2">
    <location>
        <begin position="33"/>
        <end position="177"/>
    </location>
</feature>